<dbReference type="SUPFAM" id="SSF103511">
    <property type="entry name" value="Chlorophyll a-b binding protein"/>
    <property type="match status" value="1"/>
</dbReference>
<evidence type="ECO:0000256" key="4">
    <source>
        <dbReference type="ARBA" id="ARBA00022640"/>
    </source>
</evidence>
<dbReference type="Gene3D" id="1.10.3460.10">
    <property type="entry name" value="Chlorophyll a/b binding protein domain"/>
    <property type="match status" value="1"/>
</dbReference>
<gene>
    <name evidence="7" type="primary">FCPE</name>
    <name evidence="7" type="ORF">SPIL2461_LOCUS11023</name>
</gene>
<dbReference type="InterPro" id="IPR022796">
    <property type="entry name" value="Chloroa_b-bind"/>
</dbReference>
<dbReference type="GO" id="GO:0016020">
    <property type="term" value="C:membrane"/>
    <property type="evidence" value="ECO:0007669"/>
    <property type="project" value="InterPro"/>
</dbReference>
<organism evidence="7 8">
    <name type="scientific">Symbiodinium pilosum</name>
    <name type="common">Dinoflagellate</name>
    <dbReference type="NCBI Taxonomy" id="2952"/>
    <lineage>
        <taxon>Eukaryota</taxon>
        <taxon>Sar</taxon>
        <taxon>Alveolata</taxon>
        <taxon>Dinophyceae</taxon>
        <taxon>Suessiales</taxon>
        <taxon>Symbiodiniaceae</taxon>
        <taxon>Symbiodinium</taxon>
    </lineage>
</organism>
<keyword evidence="2" id="KW-0150">Chloroplast</keyword>
<accession>A0A812RSQ1</accession>
<protein>
    <submittedName>
        <fullName evidence="7">FCPE protein</fullName>
    </submittedName>
</protein>
<feature type="binding site" evidence="5">
    <location>
        <position position="122"/>
    </location>
    <ligand>
        <name>chlorophyll a</name>
        <dbReference type="ChEBI" id="CHEBI:58416"/>
        <label>1</label>
    </ligand>
</feature>
<dbReference type="InterPro" id="IPR001344">
    <property type="entry name" value="Chloro_AB-bd_pln"/>
</dbReference>
<evidence type="ECO:0000256" key="1">
    <source>
        <dbReference type="ARBA" id="ARBA00004229"/>
    </source>
</evidence>
<dbReference type="Proteomes" id="UP000649617">
    <property type="component" value="Unassembled WGS sequence"/>
</dbReference>
<dbReference type="AlphaFoldDB" id="A0A812RSQ1"/>
<dbReference type="PANTHER" id="PTHR21649">
    <property type="entry name" value="CHLOROPHYLL A/B BINDING PROTEIN"/>
    <property type="match status" value="1"/>
</dbReference>
<keyword evidence="3" id="KW-0602">Photosynthesis</keyword>
<feature type="binding site" evidence="5">
    <location>
        <position position="117"/>
    </location>
    <ligand>
        <name>chlorophyll a</name>
        <dbReference type="ChEBI" id="CHEBI:58416"/>
        <label>1</label>
    </ligand>
</feature>
<keyword evidence="5" id="KW-0157">Chromophore</keyword>
<feature type="signal peptide" evidence="6">
    <location>
        <begin position="1"/>
        <end position="22"/>
    </location>
</feature>
<feature type="non-terminal residue" evidence="7">
    <location>
        <position position="1"/>
    </location>
</feature>
<evidence type="ECO:0000256" key="6">
    <source>
        <dbReference type="SAM" id="SignalP"/>
    </source>
</evidence>
<dbReference type="GO" id="GO:0009765">
    <property type="term" value="P:photosynthesis, light harvesting"/>
    <property type="evidence" value="ECO:0007669"/>
    <property type="project" value="InterPro"/>
</dbReference>
<comment type="subcellular location">
    <subcellularLocation>
        <location evidence="1">Plastid</location>
        <location evidence="1">Chloroplast</location>
    </subcellularLocation>
</comment>
<proteinExistence type="predicted"/>
<keyword evidence="8" id="KW-1185">Reference proteome</keyword>
<comment type="caution">
    <text evidence="7">The sequence shown here is derived from an EMBL/GenBank/DDBJ whole genome shotgun (WGS) entry which is preliminary data.</text>
</comment>
<dbReference type="GO" id="GO:0016168">
    <property type="term" value="F:chlorophyll binding"/>
    <property type="evidence" value="ECO:0007669"/>
    <property type="project" value="UniProtKB-KW"/>
</dbReference>
<evidence type="ECO:0000313" key="8">
    <source>
        <dbReference type="Proteomes" id="UP000649617"/>
    </source>
</evidence>
<name>A0A812RSQ1_SYMPI</name>
<reference evidence="7" key="1">
    <citation type="submission" date="2021-02" db="EMBL/GenBank/DDBJ databases">
        <authorList>
            <person name="Dougan E. K."/>
            <person name="Rhodes N."/>
            <person name="Thang M."/>
            <person name="Chan C."/>
        </authorList>
    </citation>
    <scope>NUCLEOTIDE SEQUENCE</scope>
</reference>
<keyword evidence="4" id="KW-0934">Plastid</keyword>
<evidence type="ECO:0000313" key="7">
    <source>
        <dbReference type="EMBL" id="CAE7450097.1"/>
    </source>
</evidence>
<dbReference type="OrthoDB" id="475245at2759"/>
<evidence type="ECO:0000256" key="2">
    <source>
        <dbReference type="ARBA" id="ARBA00022528"/>
    </source>
</evidence>
<sequence length="134" mass="13991">MAAKPLTVMAAAAAGAWLCSEAFVPGVQRTTQAQAPATHLRSGARAQAEGSSSLATTAGAALLVAGACAARSRRVSTTVCKAFENELGVTMPMKYFDPLGMAKDDDAEDFRRRRSSEIKNGRVAMLATLGYIVP</sequence>
<dbReference type="EMBL" id="CAJNIZ010021247">
    <property type="protein sequence ID" value="CAE7450097.1"/>
    <property type="molecule type" value="Genomic_DNA"/>
</dbReference>
<dbReference type="GO" id="GO:0009507">
    <property type="term" value="C:chloroplast"/>
    <property type="evidence" value="ECO:0007669"/>
    <property type="project" value="UniProtKB-SubCell"/>
</dbReference>
<evidence type="ECO:0000256" key="5">
    <source>
        <dbReference type="PIRSR" id="PIRSR601344-1"/>
    </source>
</evidence>
<keyword evidence="6" id="KW-0732">Signal</keyword>
<feature type="chain" id="PRO_5032518429" evidence="6">
    <location>
        <begin position="23"/>
        <end position="134"/>
    </location>
</feature>
<dbReference type="Pfam" id="PF00504">
    <property type="entry name" value="Chloroa_b-bind"/>
    <property type="match status" value="1"/>
</dbReference>
<evidence type="ECO:0000256" key="3">
    <source>
        <dbReference type="ARBA" id="ARBA00022531"/>
    </source>
</evidence>
<feature type="binding site" evidence="5">
    <location>
        <position position="120"/>
    </location>
    <ligand>
        <name>chlorophyll a</name>
        <dbReference type="ChEBI" id="CHEBI:58416"/>
        <label>1</label>
    </ligand>
</feature>
<keyword evidence="5" id="KW-0148">Chlorophyll</keyword>